<reference evidence="1" key="2">
    <citation type="submission" date="2020-09" db="EMBL/GenBank/DDBJ databases">
        <authorList>
            <person name="Sun Q."/>
            <person name="Kim S."/>
        </authorList>
    </citation>
    <scope>NUCLEOTIDE SEQUENCE</scope>
    <source>
        <strain evidence="1">KCTC 12711</strain>
    </source>
</reference>
<name>A0A918RL28_9GAMM</name>
<dbReference type="Proteomes" id="UP000614811">
    <property type="component" value="Unassembled WGS sequence"/>
</dbReference>
<dbReference type="RefSeq" id="WP_189398599.1">
    <property type="nucleotide sequence ID" value="NZ_BMXA01000001.1"/>
</dbReference>
<proteinExistence type="predicted"/>
<evidence type="ECO:0000313" key="2">
    <source>
        <dbReference type="Proteomes" id="UP000614811"/>
    </source>
</evidence>
<comment type="caution">
    <text evidence="1">The sequence shown here is derived from an EMBL/GenBank/DDBJ whole genome shotgun (WGS) entry which is preliminary data.</text>
</comment>
<accession>A0A918RL28</accession>
<organism evidence="1 2">
    <name type="scientific">Arenicella chitinivorans</name>
    <dbReference type="NCBI Taxonomy" id="1329800"/>
    <lineage>
        <taxon>Bacteria</taxon>
        <taxon>Pseudomonadati</taxon>
        <taxon>Pseudomonadota</taxon>
        <taxon>Gammaproteobacteria</taxon>
        <taxon>Arenicellales</taxon>
        <taxon>Arenicellaceae</taxon>
        <taxon>Arenicella</taxon>
    </lineage>
</organism>
<dbReference type="AlphaFoldDB" id="A0A918RL28"/>
<evidence type="ECO:0000313" key="1">
    <source>
        <dbReference type="EMBL" id="GHA00625.1"/>
    </source>
</evidence>
<sequence>MYSQISNLLKFNLLVSVYLVLGLLFVPIHAQAQSIPASTSFGVEVQDADELTISSSFEMTDNTSLLAAFLGGGSLPVYILVEDDIAGTILYNNTIYVSSLSGVGSVILGNPLTGELTVNLNLKKVDFDFVLDISSLVSGNTTLKVHYRADYVGLLGRSMRYVHEADATVYARAFDGSF</sequence>
<dbReference type="EMBL" id="BMXA01000001">
    <property type="protein sequence ID" value="GHA00625.1"/>
    <property type="molecule type" value="Genomic_DNA"/>
</dbReference>
<reference evidence="1" key="1">
    <citation type="journal article" date="2014" name="Int. J. Syst. Evol. Microbiol.">
        <title>Complete genome sequence of Corynebacterium casei LMG S-19264T (=DSM 44701T), isolated from a smear-ripened cheese.</title>
        <authorList>
            <consortium name="US DOE Joint Genome Institute (JGI-PGF)"/>
            <person name="Walter F."/>
            <person name="Albersmeier A."/>
            <person name="Kalinowski J."/>
            <person name="Ruckert C."/>
        </authorList>
    </citation>
    <scope>NUCLEOTIDE SEQUENCE</scope>
    <source>
        <strain evidence="1">KCTC 12711</strain>
    </source>
</reference>
<gene>
    <name evidence="1" type="ORF">GCM10008090_06930</name>
</gene>
<protein>
    <submittedName>
        <fullName evidence="1">Uncharacterized protein</fullName>
    </submittedName>
</protein>
<keyword evidence="2" id="KW-1185">Reference proteome</keyword>